<protein>
    <submittedName>
        <fullName evidence="1">Uncharacterized protein</fullName>
    </submittedName>
</protein>
<organism evidence="1">
    <name type="scientific">uncultured Caudovirales phage</name>
    <dbReference type="NCBI Taxonomy" id="2100421"/>
    <lineage>
        <taxon>Viruses</taxon>
        <taxon>Duplodnaviria</taxon>
        <taxon>Heunggongvirae</taxon>
        <taxon>Uroviricota</taxon>
        <taxon>Caudoviricetes</taxon>
        <taxon>Peduoviridae</taxon>
        <taxon>Maltschvirus</taxon>
        <taxon>Maltschvirus maltsch</taxon>
    </lineage>
</organism>
<sequence>MKVTDRLKQLIFKQLYRELGNAEIIQYKGSIWFINREEKYWYFEFEKAGTLYWRYSFFPRFFTIFSLERDDFEPILTSWVEEVLNHKVSTTAVIITKRLNTVEGVLNHKVSTTDYDDGYWINQVEEVLNHKVSTTKAQLNFSLDEVEGVLNHKVSRTDMDVFRNYNGVEEVLNNTQ</sequence>
<proteinExistence type="predicted"/>
<gene>
    <name evidence="1" type="ORF">UFOVP117_262</name>
</gene>
<name>A0A6J5L6U7_9CAUD</name>
<reference evidence="1" key="1">
    <citation type="submission" date="2020-04" db="EMBL/GenBank/DDBJ databases">
        <authorList>
            <person name="Chiriac C."/>
            <person name="Salcher M."/>
            <person name="Ghai R."/>
            <person name="Kavagutti S V."/>
        </authorList>
    </citation>
    <scope>NUCLEOTIDE SEQUENCE</scope>
</reference>
<evidence type="ECO:0000313" key="1">
    <source>
        <dbReference type="EMBL" id="CAB4130114.1"/>
    </source>
</evidence>
<dbReference type="EMBL" id="LR796235">
    <property type="protein sequence ID" value="CAB4130114.1"/>
    <property type="molecule type" value="Genomic_DNA"/>
</dbReference>
<accession>A0A6J5L6U7</accession>